<keyword evidence="2" id="KW-0805">Transcription regulation</keyword>
<dbReference type="InterPro" id="IPR036390">
    <property type="entry name" value="WH_DNA-bd_sf"/>
</dbReference>
<dbReference type="Proteomes" id="UP000741863">
    <property type="component" value="Unassembled WGS sequence"/>
</dbReference>
<dbReference type="RefSeq" id="WP_204697087.1">
    <property type="nucleotide sequence ID" value="NZ_JAFBEC010000004.1"/>
</dbReference>
<protein>
    <submittedName>
        <fullName evidence="6">DNA-binding transcriptional LysR family regulator</fullName>
    </submittedName>
</protein>
<dbReference type="Pfam" id="PF03466">
    <property type="entry name" value="LysR_substrate"/>
    <property type="match status" value="1"/>
</dbReference>
<comment type="caution">
    <text evidence="6">The sequence shown here is derived from an EMBL/GenBank/DDBJ whole genome shotgun (WGS) entry which is preliminary data.</text>
</comment>
<dbReference type="Gene3D" id="1.10.10.10">
    <property type="entry name" value="Winged helix-like DNA-binding domain superfamily/Winged helix DNA-binding domain"/>
    <property type="match status" value="1"/>
</dbReference>
<dbReference type="SUPFAM" id="SSF46785">
    <property type="entry name" value="Winged helix' DNA-binding domain"/>
    <property type="match status" value="1"/>
</dbReference>
<keyword evidence="3 6" id="KW-0238">DNA-binding</keyword>
<dbReference type="InterPro" id="IPR005119">
    <property type="entry name" value="LysR_subst-bd"/>
</dbReference>
<dbReference type="Gene3D" id="3.40.190.290">
    <property type="match status" value="1"/>
</dbReference>
<dbReference type="Pfam" id="PF00126">
    <property type="entry name" value="HTH_1"/>
    <property type="match status" value="1"/>
</dbReference>
<keyword evidence="7" id="KW-1185">Reference proteome</keyword>
<dbReference type="PROSITE" id="PS50931">
    <property type="entry name" value="HTH_LYSR"/>
    <property type="match status" value="1"/>
</dbReference>
<evidence type="ECO:0000313" key="7">
    <source>
        <dbReference type="Proteomes" id="UP000741863"/>
    </source>
</evidence>
<organism evidence="6 7">
    <name type="scientific">Geomicrobium sediminis</name>
    <dbReference type="NCBI Taxonomy" id="1347788"/>
    <lineage>
        <taxon>Bacteria</taxon>
        <taxon>Bacillati</taxon>
        <taxon>Bacillota</taxon>
        <taxon>Bacilli</taxon>
        <taxon>Bacillales</taxon>
        <taxon>Geomicrobium</taxon>
    </lineage>
</organism>
<evidence type="ECO:0000313" key="6">
    <source>
        <dbReference type="EMBL" id="MBM7632738.1"/>
    </source>
</evidence>
<dbReference type="InterPro" id="IPR036388">
    <property type="entry name" value="WH-like_DNA-bd_sf"/>
</dbReference>
<evidence type="ECO:0000256" key="1">
    <source>
        <dbReference type="ARBA" id="ARBA00009437"/>
    </source>
</evidence>
<evidence type="ECO:0000256" key="4">
    <source>
        <dbReference type="ARBA" id="ARBA00023163"/>
    </source>
</evidence>
<dbReference type="PANTHER" id="PTHR30126:SF39">
    <property type="entry name" value="HTH-TYPE TRANSCRIPTIONAL REGULATOR CYSL"/>
    <property type="match status" value="1"/>
</dbReference>
<feature type="domain" description="HTH lysR-type" evidence="5">
    <location>
        <begin position="1"/>
        <end position="59"/>
    </location>
</feature>
<dbReference type="PANTHER" id="PTHR30126">
    <property type="entry name" value="HTH-TYPE TRANSCRIPTIONAL REGULATOR"/>
    <property type="match status" value="1"/>
</dbReference>
<dbReference type="EMBL" id="JAFBEC010000004">
    <property type="protein sequence ID" value="MBM7632738.1"/>
    <property type="molecule type" value="Genomic_DNA"/>
</dbReference>
<evidence type="ECO:0000259" key="5">
    <source>
        <dbReference type="PROSITE" id="PS50931"/>
    </source>
</evidence>
<name>A0ABS2PBF2_9BACL</name>
<dbReference type="SUPFAM" id="SSF53850">
    <property type="entry name" value="Periplasmic binding protein-like II"/>
    <property type="match status" value="1"/>
</dbReference>
<gene>
    <name evidence="6" type="ORF">JOD17_001832</name>
</gene>
<dbReference type="GO" id="GO:0003677">
    <property type="term" value="F:DNA binding"/>
    <property type="evidence" value="ECO:0007669"/>
    <property type="project" value="UniProtKB-KW"/>
</dbReference>
<dbReference type="PRINTS" id="PR00039">
    <property type="entry name" value="HTHLYSR"/>
</dbReference>
<proteinExistence type="inferred from homology"/>
<dbReference type="InterPro" id="IPR000847">
    <property type="entry name" value="LysR_HTH_N"/>
</dbReference>
<sequence>MIIDERMNVFFTVAKERQFTKAAITLNRTQPNVSLTIKKLEEELKTTLFIRGKRHVELTKAGNILYERVKQLYDLAEETTLMLHELQTEVRGLLTIGASYSIGEYVLPPLLQTIRLQHPNLFFDVVIANTDEIKRALMNQHIDFGFIEGEISSEGLTIEQLSEDEMCLTASPNDPLASIAQITVADLQNRAWVIREEGSGTRDYLNAFFERHQLSTQTMTTIGSNQGVKEAVMSGLGISLLSRAVIDRDLKNGLLVELSLEELNLKRNFYTITKGPVYAREEIVITLLKELVTS</sequence>
<keyword evidence="4" id="KW-0804">Transcription</keyword>
<comment type="similarity">
    <text evidence="1">Belongs to the LysR transcriptional regulatory family.</text>
</comment>
<evidence type="ECO:0000256" key="2">
    <source>
        <dbReference type="ARBA" id="ARBA00023015"/>
    </source>
</evidence>
<evidence type="ECO:0000256" key="3">
    <source>
        <dbReference type="ARBA" id="ARBA00023125"/>
    </source>
</evidence>
<accession>A0ABS2PBF2</accession>
<reference evidence="6 7" key="1">
    <citation type="submission" date="2021-01" db="EMBL/GenBank/DDBJ databases">
        <title>Genomic Encyclopedia of Type Strains, Phase IV (KMG-IV): sequencing the most valuable type-strain genomes for metagenomic binning, comparative biology and taxonomic classification.</title>
        <authorList>
            <person name="Goeker M."/>
        </authorList>
    </citation>
    <scope>NUCLEOTIDE SEQUENCE [LARGE SCALE GENOMIC DNA]</scope>
    <source>
        <strain evidence="6 7">DSM 25540</strain>
    </source>
</reference>